<gene>
    <name evidence="1" type="ORF">RW010310_060</name>
</gene>
<proteinExistence type="predicted"/>
<dbReference type="Pfam" id="PF24272">
    <property type="entry name" value="DUF7468"/>
    <property type="match status" value="1"/>
</dbReference>
<sequence>MTEFTPPDNAELIDDVFYVWKSRYGLYSTATKEGRQMMTGATKDGVTLMTRWHLKCEQDGTLEQYTRVVGSSVVSGKL</sequence>
<dbReference type="InterPro" id="IPR055891">
    <property type="entry name" value="DUF7468"/>
</dbReference>
<organism evidence="1 2">
    <name type="scientific">Cyanophage S-RIM12 isolate RW_01_0310</name>
    <dbReference type="NCBI Taxonomy" id="2790347"/>
    <lineage>
        <taxon>Viruses</taxon>
        <taxon>Duplodnaviria</taxon>
        <taxon>Heunggongvirae</taxon>
        <taxon>Uroviricota</taxon>
        <taxon>Caudoviricetes</taxon>
        <taxon>Pantevenvirales</taxon>
        <taxon>Kyanoviridae</taxon>
        <taxon>Brizovirus</taxon>
        <taxon>Brizovirus rhodeisland01</taxon>
    </lineage>
</organism>
<name>A0A1D7SQ10_9CAUD</name>
<keyword evidence="2" id="KW-1185">Reference proteome</keyword>
<reference evidence="1 2" key="1">
    <citation type="journal article" date="2016" name="Environ. Microbiol.">
        <title>Genomic diversification of marine cyanophages into stable ecotypes.</title>
        <authorList>
            <person name="Marston M.F."/>
            <person name="Martiny J.B."/>
        </authorList>
    </citation>
    <scope>NUCLEOTIDE SEQUENCE [LARGE SCALE GENOMIC DNA]</scope>
    <source>
        <strain evidence="1">RW_01_0310</strain>
    </source>
</reference>
<evidence type="ECO:0000313" key="2">
    <source>
        <dbReference type="Proteomes" id="UP000226226"/>
    </source>
</evidence>
<protein>
    <submittedName>
        <fullName evidence="1">Uncharacterized protein</fullName>
    </submittedName>
</protein>
<dbReference type="EMBL" id="KX349310">
    <property type="protein sequence ID" value="AOO15761.1"/>
    <property type="molecule type" value="Genomic_DNA"/>
</dbReference>
<accession>A0A1D7SQ10</accession>
<evidence type="ECO:0000313" key="1">
    <source>
        <dbReference type="EMBL" id="AOO15761.1"/>
    </source>
</evidence>
<dbReference type="Proteomes" id="UP000226226">
    <property type="component" value="Segment"/>
</dbReference>